<comment type="catalytic activity">
    <reaction evidence="1 5">
        <text>L-alanine = D-alanine</text>
        <dbReference type="Rhea" id="RHEA:20249"/>
        <dbReference type="ChEBI" id="CHEBI:57416"/>
        <dbReference type="ChEBI" id="CHEBI:57972"/>
        <dbReference type="EC" id="5.1.1.1"/>
    </reaction>
</comment>
<dbReference type="AlphaFoldDB" id="A0A951MFV9"/>
<evidence type="ECO:0000256" key="5">
    <source>
        <dbReference type="HAMAP-Rule" id="MF_01201"/>
    </source>
</evidence>
<dbReference type="GO" id="GO:0030170">
    <property type="term" value="F:pyridoxal phosphate binding"/>
    <property type="evidence" value="ECO:0007669"/>
    <property type="project" value="UniProtKB-UniRule"/>
</dbReference>
<dbReference type="GO" id="GO:0005829">
    <property type="term" value="C:cytosol"/>
    <property type="evidence" value="ECO:0007669"/>
    <property type="project" value="TreeGrafter"/>
</dbReference>
<comment type="cofactor">
    <cofactor evidence="2 5 6">
        <name>pyridoxal 5'-phosphate</name>
        <dbReference type="ChEBI" id="CHEBI:597326"/>
    </cofactor>
</comment>
<keyword evidence="10" id="KW-1185">Reference proteome</keyword>
<evidence type="ECO:0000256" key="3">
    <source>
        <dbReference type="ARBA" id="ARBA00022898"/>
    </source>
</evidence>
<name>A0A951MFV9_9BACT</name>
<dbReference type="InterPro" id="IPR013221">
    <property type="entry name" value="Mur_ligase_cen"/>
</dbReference>
<feature type="active site" description="Proton acceptor; specific for D-alanine" evidence="5">
    <location>
        <position position="492"/>
    </location>
</feature>
<dbReference type="Pfam" id="PF01168">
    <property type="entry name" value="Ala_racemase_N"/>
    <property type="match status" value="1"/>
</dbReference>
<keyword evidence="4 5" id="KW-0413">Isomerase</keyword>
<dbReference type="FunFam" id="3.20.20.10:FF:000002">
    <property type="entry name" value="Alanine racemase"/>
    <property type="match status" value="1"/>
</dbReference>
<dbReference type="Pfam" id="PF01225">
    <property type="entry name" value="Mur_ligase"/>
    <property type="match status" value="1"/>
</dbReference>
<dbReference type="GO" id="GO:0047480">
    <property type="term" value="F:UDP-N-acetylmuramoyl-tripeptide-D-alanyl-D-alanine ligase activity"/>
    <property type="evidence" value="ECO:0007669"/>
    <property type="project" value="InterPro"/>
</dbReference>
<evidence type="ECO:0000256" key="6">
    <source>
        <dbReference type="PIRSR" id="PIRSR600821-50"/>
    </source>
</evidence>
<keyword evidence="3 5" id="KW-0663">Pyridoxal phosphate</keyword>
<dbReference type="GO" id="GO:0030632">
    <property type="term" value="P:D-alanine biosynthetic process"/>
    <property type="evidence" value="ECO:0007669"/>
    <property type="project" value="UniProtKB-UniRule"/>
</dbReference>
<dbReference type="Pfam" id="PF08245">
    <property type="entry name" value="Mur_ligase_M"/>
    <property type="match status" value="1"/>
</dbReference>
<evidence type="ECO:0000313" key="10">
    <source>
        <dbReference type="Proteomes" id="UP000727490"/>
    </source>
</evidence>
<dbReference type="NCBIfam" id="TIGR01143">
    <property type="entry name" value="murF"/>
    <property type="match status" value="1"/>
</dbReference>
<keyword evidence="9" id="KW-0436">Ligase</keyword>
<dbReference type="EC" id="5.1.1.1" evidence="5"/>
<dbReference type="GO" id="GO:0005524">
    <property type="term" value="F:ATP binding"/>
    <property type="evidence" value="ECO:0007669"/>
    <property type="project" value="InterPro"/>
</dbReference>
<dbReference type="PANTHER" id="PTHR30511">
    <property type="entry name" value="ALANINE RACEMASE"/>
    <property type="match status" value="1"/>
</dbReference>
<dbReference type="RefSeq" id="WP_219291839.1">
    <property type="nucleotide sequence ID" value="NZ_RPHB01000007.1"/>
</dbReference>
<evidence type="ECO:0000256" key="4">
    <source>
        <dbReference type="ARBA" id="ARBA00023235"/>
    </source>
</evidence>
<dbReference type="InterPro" id="IPR000713">
    <property type="entry name" value="Mur_ligase_N"/>
</dbReference>
<dbReference type="EMBL" id="RPHB01000007">
    <property type="protein sequence ID" value="MBW3469210.1"/>
    <property type="molecule type" value="Genomic_DNA"/>
</dbReference>
<evidence type="ECO:0000256" key="7">
    <source>
        <dbReference type="PIRSR" id="PIRSR600821-52"/>
    </source>
</evidence>
<evidence type="ECO:0000256" key="1">
    <source>
        <dbReference type="ARBA" id="ARBA00000316"/>
    </source>
</evidence>
<dbReference type="GO" id="GO:0008784">
    <property type="term" value="F:alanine racemase activity"/>
    <property type="evidence" value="ECO:0007669"/>
    <property type="project" value="UniProtKB-UniRule"/>
</dbReference>
<dbReference type="SMART" id="SM01005">
    <property type="entry name" value="Ala_racemase_C"/>
    <property type="match status" value="1"/>
</dbReference>
<evidence type="ECO:0000259" key="8">
    <source>
        <dbReference type="SMART" id="SM01005"/>
    </source>
</evidence>
<feature type="binding site" evidence="5 7">
    <location>
        <position position="766"/>
    </location>
    <ligand>
        <name>substrate</name>
    </ligand>
</feature>
<comment type="pathway">
    <text evidence="5">Amino-acid biosynthesis; D-alanine biosynthesis; D-alanine from L-alanine: step 1/1.</text>
</comment>
<dbReference type="PANTHER" id="PTHR30511:SF0">
    <property type="entry name" value="ALANINE RACEMASE, CATABOLIC-RELATED"/>
    <property type="match status" value="1"/>
</dbReference>
<dbReference type="InterPro" id="IPR011079">
    <property type="entry name" value="Ala_racemase_C"/>
</dbReference>
<reference evidence="9 10" key="1">
    <citation type="journal article" date="2020" name="Syst. Appl. Microbiol.">
        <title>Arthrospiribacter ruber gen. nov., sp. nov., a novel bacterium isolated from Arthrospira cultures.</title>
        <authorList>
            <person name="Waleron M."/>
            <person name="Misztak A."/>
            <person name="Waleron M.M."/>
            <person name="Furmaniak M."/>
            <person name="Mrozik A."/>
            <person name="Waleron K."/>
        </authorList>
    </citation>
    <scope>NUCLEOTIDE SEQUENCE [LARGE SCALE GENOMIC DNA]</scope>
    <source>
        <strain evidence="9 10">DPMB0001</strain>
    </source>
</reference>
<accession>A0A951MFV9</accession>
<dbReference type="NCBIfam" id="NF008897">
    <property type="entry name" value="PRK11930.1"/>
    <property type="match status" value="1"/>
</dbReference>
<dbReference type="Proteomes" id="UP000727490">
    <property type="component" value="Unassembled WGS sequence"/>
</dbReference>
<comment type="similarity">
    <text evidence="5">Belongs to the alanine racemase family.</text>
</comment>
<feature type="domain" description="Alanine racemase C-terminal" evidence="8">
    <location>
        <begin position="696"/>
        <end position="820"/>
    </location>
</feature>
<comment type="caution">
    <text evidence="9">The sequence shown here is derived from an EMBL/GenBank/DDBJ whole genome shotgun (WGS) entry which is preliminary data.</text>
</comment>
<dbReference type="CDD" id="cd00430">
    <property type="entry name" value="PLPDE_III_AR"/>
    <property type="match status" value="1"/>
</dbReference>
<proteinExistence type="inferred from homology"/>
<sequence>MIQQLSAEEVAAVTSGKLTTGNRELKISGIVIDSRNILNPQEALFVALKGAKFDGHDFIESAYLQGVRVFLIKKGATERLATLEQIVLIEVSDVHKALQDLAADQRKRFLGPFVAITGSNGKTIVKEWLAQVLSTRFSVAKSPKSYNSQVGVPLSVFGITSQHQVAVMEAGISRSGEMQNLTRILQPQLGILTNIGTAHEEGFDSQGQKLEEKLSLFQNCNFIIYRKDQVEVDAKIQEMYPADKLISWSENAGGDVVFTVKKHTDSSKLLMMKSDLSVATFAVPFTDEASLENIRHVITAAGTLGMEAKDIQKGLDHLKAVDMRLTLKPGINQCLLIDDTYNNDLAGLKLALDFMSAQRPKSRKILILSDLLQVGEKQKVYEEIGQLCSHFQIDCLIGVGKEIIQVEQHFSGQSIFYFSTDELLKKLDSDFFNNDLILITGARSFGFEEIVNRLQQRVHGTSLEINLNSLTHNYNIYKTKLNPKTKLMVMVKAFAYGGGAVEIANHLQQLKADYLAVAYTDEGISLREEGISLPIMVLNPSPESFSHLVKYSLEPVVYSPSFFRHLGSFCQKNQKKLRIHLDLDTGMNRLGFEENQLDELKALIGIYPELIVASMYTHLVGADEEAHIGFSKTQLNQFSKMADRIIDCLGYRPLLHALNSAGISRFPEYQFDMVRLGIGLYGVEVSGIFADQLKSVSTLKTTISQIKTLKKGDTVGYGRKGVMKRDGKIATIAIGYADGFDRRFSNGKGYVLVHGQKASVIGNVCMDMTMVDITGIDANEGDEVVVYGPGISLEELAVAIGTIPYELLTNISARVKRVYYLD</sequence>
<dbReference type="InterPro" id="IPR005863">
    <property type="entry name" value="UDP-N-AcMur_synth"/>
</dbReference>
<evidence type="ECO:0000313" key="9">
    <source>
        <dbReference type="EMBL" id="MBW3469210.1"/>
    </source>
</evidence>
<dbReference type="GO" id="GO:0071555">
    <property type="term" value="P:cell wall organization"/>
    <property type="evidence" value="ECO:0007669"/>
    <property type="project" value="InterPro"/>
</dbReference>
<dbReference type="HAMAP" id="MF_01201">
    <property type="entry name" value="Ala_racemase"/>
    <property type="match status" value="1"/>
</dbReference>
<gene>
    <name evidence="9" type="ORF">EGN73_15525</name>
</gene>
<organism evidence="9 10">
    <name type="scientific">Arthrospiribacter ruber</name>
    <dbReference type="NCBI Taxonomy" id="2487934"/>
    <lineage>
        <taxon>Bacteria</taxon>
        <taxon>Pseudomonadati</taxon>
        <taxon>Bacteroidota</taxon>
        <taxon>Cytophagia</taxon>
        <taxon>Cytophagales</taxon>
        <taxon>Cyclobacteriaceae</taxon>
        <taxon>Arthrospiribacter</taxon>
    </lineage>
</organism>
<comment type="function">
    <text evidence="5">Catalyzes the interconversion of L-alanine and D-alanine. May also act on other amino acids.</text>
</comment>
<evidence type="ECO:0000256" key="2">
    <source>
        <dbReference type="ARBA" id="ARBA00001933"/>
    </source>
</evidence>
<dbReference type="InterPro" id="IPR001608">
    <property type="entry name" value="Ala_racemase_N"/>
</dbReference>
<protein>
    <recommendedName>
        <fullName evidence="5">Alanine racemase</fullName>
        <ecNumber evidence="5">5.1.1.1</ecNumber>
    </recommendedName>
</protein>
<feature type="modified residue" description="N6-(pyridoxal phosphate)lysine" evidence="5 6">
    <location>
        <position position="492"/>
    </location>
</feature>
<feature type="active site" description="Proton acceptor; specific for L-alanine" evidence="5">
    <location>
        <position position="717"/>
    </location>
</feature>
<dbReference type="InterPro" id="IPR000821">
    <property type="entry name" value="Ala_racemase"/>
</dbReference>
<dbReference type="Pfam" id="PF00842">
    <property type="entry name" value="Ala_racemase_C"/>
    <property type="match status" value="1"/>
</dbReference>
<dbReference type="NCBIfam" id="TIGR00492">
    <property type="entry name" value="alr"/>
    <property type="match status" value="1"/>
</dbReference>
<feature type="binding site" evidence="5 7">
    <location>
        <position position="589"/>
    </location>
    <ligand>
        <name>substrate</name>
    </ligand>
</feature>